<comment type="caution">
    <text evidence="2">The sequence shown here is derived from an EMBL/GenBank/DDBJ whole genome shotgun (WGS) entry which is preliminary data.</text>
</comment>
<name>A0ABV0XUR0_9TELE</name>
<feature type="chain" id="PRO_5046946787" evidence="1">
    <location>
        <begin position="24"/>
        <end position="90"/>
    </location>
</feature>
<gene>
    <name evidence="2" type="ORF">AMECASPLE_029530</name>
</gene>
<feature type="signal peptide" evidence="1">
    <location>
        <begin position="1"/>
        <end position="23"/>
    </location>
</feature>
<reference evidence="2 3" key="1">
    <citation type="submission" date="2021-06" db="EMBL/GenBank/DDBJ databases">
        <authorList>
            <person name="Palmer J.M."/>
        </authorList>
    </citation>
    <scope>NUCLEOTIDE SEQUENCE [LARGE SCALE GENOMIC DNA]</scope>
    <source>
        <strain evidence="2 3">AS_MEX2019</strain>
        <tissue evidence="2">Muscle</tissue>
    </source>
</reference>
<accession>A0ABV0XUR0</accession>
<evidence type="ECO:0000256" key="1">
    <source>
        <dbReference type="SAM" id="SignalP"/>
    </source>
</evidence>
<proteinExistence type="predicted"/>
<keyword evidence="3" id="KW-1185">Reference proteome</keyword>
<evidence type="ECO:0000313" key="2">
    <source>
        <dbReference type="EMBL" id="MEQ2285210.1"/>
    </source>
</evidence>
<organism evidence="2 3">
    <name type="scientific">Ameca splendens</name>
    <dbReference type="NCBI Taxonomy" id="208324"/>
    <lineage>
        <taxon>Eukaryota</taxon>
        <taxon>Metazoa</taxon>
        <taxon>Chordata</taxon>
        <taxon>Craniata</taxon>
        <taxon>Vertebrata</taxon>
        <taxon>Euteleostomi</taxon>
        <taxon>Actinopterygii</taxon>
        <taxon>Neopterygii</taxon>
        <taxon>Teleostei</taxon>
        <taxon>Neoteleostei</taxon>
        <taxon>Acanthomorphata</taxon>
        <taxon>Ovalentaria</taxon>
        <taxon>Atherinomorphae</taxon>
        <taxon>Cyprinodontiformes</taxon>
        <taxon>Goodeidae</taxon>
        <taxon>Ameca</taxon>
    </lineage>
</organism>
<sequence>MLLCIISAQLCYGLICLQYMVQGESWAIHAFREETFFLNPYKQKHPENRDRLGSLLTDWSGKRQPLLGPGNCNREGWEREVSPDLRITAF</sequence>
<protein>
    <submittedName>
        <fullName evidence="2">Uncharacterized protein</fullName>
    </submittedName>
</protein>
<evidence type="ECO:0000313" key="3">
    <source>
        <dbReference type="Proteomes" id="UP001469553"/>
    </source>
</evidence>
<dbReference type="Proteomes" id="UP001469553">
    <property type="component" value="Unassembled WGS sequence"/>
</dbReference>
<dbReference type="EMBL" id="JAHRIP010012795">
    <property type="protein sequence ID" value="MEQ2285210.1"/>
    <property type="molecule type" value="Genomic_DNA"/>
</dbReference>
<keyword evidence="1" id="KW-0732">Signal</keyword>